<feature type="transmembrane region" description="Helical" evidence="16">
    <location>
        <begin position="288"/>
        <end position="310"/>
    </location>
</feature>
<feature type="transmembrane region" description="Helical" evidence="16">
    <location>
        <begin position="261"/>
        <end position="282"/>
    </location>
</feature>
<accession>A0A6A0B875</accession>
<evidence type="ECO:0000256" key="11">
    <source>
        <dbReference type="ARBA" id="ARBA00022683"/>
    </source>
</evidence>
<keyword evidence="14 16" id="KW-0472">Membrane</keyword>
<dbReference type="NCBIfam" id="NF011663">
    <property type="entry name" value="PRK15083.1"/>
    <property type="match status" value="1"/>
</dbReference>
<comment type="caution">
    <text evidence="19">The sequence shown here is derived from an EMBL/GenBank/DDBJ whole genome shotgun (WGS) entry which is preliminary data.</text>
</comment>
<feature type="transmembrane region" description="Helical" evidence="16">
    <location>
        <begin position="21"/>
        <end position="40"/>
    </location>
</feature>
<dbReference type="Pfam" id="PF02378">
    <property type="entry name" value="PTS_EIIC"/>
    <property type="match status" value="1"/>
</dbReference>
<dbReference type="InterPro" id="IPR003501">
    <property type="entry name" value="PTS_EIIB_2/3"/>
</dbReference>
<keyword evidence="8" id="KW-0597">Phosphoprotein</keyword>
<feature type="domain" description="PTS EIIC type-2" evidence="18">
    <location>
        <begin position="14"/>
        <end position="347"/>
    </location>
</feature>
<keyword evidence="13 16" id="KW-1133">Transmembrane helix</keyword>
<keyword evidence="9" id="KW-0762">Sugar transport</keyword>
<evidence type="ECO:0000256" key="7">
    <source>
        <dbReference type="ARBA" id="ARBA00022475"/>
    </source>
</evidence>
<comment type="catalytic activity">
    <reaction evidence="1">
        <text>D-mannitol(out) + N(pros)-phospho-L-histidyl-[protein] = D-mannitol 1-phosphate(in) + L-histidyl-[protein]</text>
        <dbReference type="Rhea" id="RHEA:33363"/>
        <dbReference type="Rhea" id="RHEA-COMP:9745"/>
        <dbReference type="Rhea" id="RHEA-COMP:9746"/>
        <dbReference type="ChEBI" id="CHEBI:16899"/>
        <dbReference type="ChEBI" id="CHEBI:29979"/>
        <dbReference type="ChEBI" id="CHEBI:61381"/>
        <dbReference type="ChEBI" id="CHEBI:64837"/>
        <dbReference type="EC" id="2.7.1.197"/>
    </reaction>
</comment>
<dbReference type="InterPro" id="IPR003352">
    <property type="entry name" value="PTS_EIIC"/>
</dbReference>
<dbReference type="InterPro" id="IPR013011">
    <property type="entry name" value="PTS_EIIB_2"/>
</dbReference>
<keyword evidence="11" id="KW-0598">Phosphotransferase system</keyword>
<dbReference type="GO" id="GO:0090563">
    <property type="term" value="F:protein-phosphocysteine-sugar phosphotransferase activity"/>
    <property type="evidence" value="ECO:0007669"/>
    <property type="project" value="TreeGrafter"/>
</dbReference>
<dbReference type="RefSeq" id="WP_172356227.1">
    <property type="nucleotide sequence ID" value="NZ_BLLH01000004.1"/>
</dbReference>
<dbReference type="PROSITE" id="PS51104">
    <property type="entry name" value="PTS_EIIC_TYPE_2"/>
    <property type="match status" value="1"/>
</dbReference>
<dbReference type="EC" id="2.7.1.197" evidence="4"/>
<evidence type="ECO:0000256" key="16">
    <source>
        <dbReference type="SAM" id="Phobius"/>
    </source>
</evidence>
<dbReference type="NCBIfam" id="TIGR00851">
    <property type="entry name" value="mtlA"/>
    <property type="match status" value="1"/>
</dbReference>
<keyword evidence="20" id="KW-1185">Reference proteome</keyword>
<evidence type="ECO:0000256" key="14">
    <source>
        <dbReference type="ARBA" id="ARBA00023136"/>
    </source>
</evidence>
<keyword evidence="10" id="KW-0808">Transferase</keyword>
<dbReference type="PANTHER" id="PTHR30181">
    <property type="entry name" value="MANNITOL PERMEASE IIC COMPONENT"/>
    <property type="match status" value="1"/>
</dbReference>
<evidence type="ECO:0000256" key="13">
    <source>
        <dbReference type="ARBA" id="ARBA00022989"/>
    </source>
</evidence>
<dbReference type="InterPro" id="IPR050893">
    <property type="entry name" value="Sugar_PTS"/>
</dbReference>
<evidence type="ECO:0000256" key="10">
    <source>
        <dbReference type="ARBA" id="ARBA00022679"/>
    </source>
</evidence>
<dbReference type="PANTHER" id="PTHR30181:SF2">
    <property type="entry name" value="PTS SYSTEM MANNITOL-SPECIFIC EIICBA COMPONENT"/>
    <property type="match status" value="1"/>
</dbReference>
<dbReference type="Pfam" id="PF02302">
    <property type="entry name" value="PTS_IIB"/>
    <property type="match status" value="1"/>
</dbReference>
<sequence>MNEKTSLKVKVQRLGSALSNMVMPNIPILIAWGVLTALFIPDGFLPNKDFAAMVDPMLKYLIPIMIGYTGGRNVYDARGGVIGAIATFGAIAGSDVPMILGAMAMGPLAAWVIKKFDEVVVPHVKAGFEMLVNNFSAGLIGFVLALFAHLLVGPFVDILTNVLAKGVDFLVSAHLIPLANIFIEPAKVLFLNNAINHGILTPLGLEQAQATGKSLLFLLEANPGPGLGVLLAFTFFGKGSAKATAPGAALIQFIGGIHEIYFPYIMMKPALFLAVIAGGVSGTFTNNMLGSGLVAPASPGSIIAILGMAAPKGIGNVLAVIAGVTVAAVVSFLVASVILKNDKSMVSDEDLAAAQATVSSSKAVAKGQAQAGLDAAVAELGDIKHIIFACDAGMGSSAMGASILRDKVKKAGLDIDVTNRAISTLTDASDTLVVTQEELADRAAKYAPSSTRVAVSNFLNSPKYEEIVTTLAGADSAAPIIAAETAVSDNDVEIDLNQIDEVVFAHDAAHTGSATMGLETIQAIFKNHDVKIPVMDVEFLGLGAYNAANIVIVTTTDTTALAQKYAPNAQHLSVESLITTPEYDKMVARMEK</sequence>
<dbReference type="AlphaFoldDB" id="A0A6A0B875"/>
<evidence type="ECO:0000313" key="20">
    <source>
        <dbReference type="Proteomes" id="UP000475928"/>
    </source>
</evidence>
<dbReference type="SUPFAM" id="SSF52794">
    <property type="entry name" value="PTS system IIB component-like"/>
    <property type="match status" value="2"/>
</dbReference>
<comment type="subcellular location">
    <subcellularLocation>
        <location evidence="3">Cell membrane</location>
        <topology evidence="3">Multi-pass membrane protein</topology>
    </subcellularLocation>
</comment>
<organism evidence="19 20">
    <name type="scientific">Pseudolactococcus insecticola</name>
    <dbReference type="NCBI Taxonomy" id="2709158"/>
    <lineage>
        <taxon>Bacteria</taxon>
        <taxon>Bacillati</taxon>
        <taxon>Bacillota</taxon>
        <taxon>Bacilli</taxon>
        <taxon>Lactobacillales</taxon>
        <taxon>Streptococcaceae</taxon>
        <taxon>Pseudolactococcus</taxon>
    </lineage>
</organism>
<reference evidence="19 20" key="1">
    <citation type="submission" date="2020-02" db="EMBL/GenBank/DDBJ databases">
        <title>Draft genome sequence of Lactococcus sp. Hs20B0-1.</title>
        <authorList>
            <person name="Noda S."/>
            <person name="Yuki M."/>
            <person name="Ohkuma M."/>
        </authorList>
    </citation>
    <scope>NUCLEOTIDE SEQUENCE [LARGE SCALE GENOMIC DNA]</scope>
    <source>
        <strain evidence="19 20">Hs20B0-1</strain>
    </source>
</reference>
<evidence type="ECO:0000256" key="5">
    <source>
        <dbReference type="ARBA" id="ARBA00021825"/>
    </source>
</evidence>
<dbReference type="InterPro" id="IPR013014">
    <property type="entry name" value="PTS_EIIC_2"/>
</dbReference>
<dbReference type="Gene3D" id="3.40.50.2300">
    <property type="match status" value="2"/>
</dbReference>
<feature type="domain" description="PTS EIIB type-2" evidence="17">
    <location>
        <begin position="384"/>
        <end position="479"/>
    </location>
</feature>
<keyword evidence="12 16" id="KW-0812">Transmembrane</keyword>
<name>A0A6A0B875_9LACT</name>
<dbReference type="InterPro" id="IPR029503">
    <property type="entry name" value="PTS_EIIB_mannitol"/>
</dbReference>
<evidence type="ECO:0000256" key="4">
    <source>
        <dbReference type="ARBA" id="ARBA00011909"/>
    </source>
</evidence>
<dbReference type="Proteomes" id="UP000475928">
    <property type="component" value="Unassembled WGS sequence"/>
</dbReference>
<dbReference type="EMBL" id="BLLH01000004">
    <property type="protein sequence ID" value="GFH40574.1"/>
    <property type="molecule type" value="Genomic_DNA"/>
</dbReference>
<dbReference type="GO" id="GO:0022872">
    <property type="term" value="F:protein-N(PI)-phosphohistidine-mannitol phosphotransferase system transmembrane transporter activity"/>
    <property type="evidence" value="ECO:0007669"/>
    <property type="project" value="InterPro"/>
</dbReference>
<evidence type="ECO:0000256" key="12">
    <source>
        <dbReference type="ARBA" id="ARBA00022692"/>
    </source>
</evidence>
<keyword evidence="7" id="KW-1003">Cell membrane</keyword>
<evidence type="ECO:0000256" key="2">
    <source>
        <dbReference type="ARBA" id="ARBA00002434"/>
    </source>
</evidence>
<dbReference type="GO" id="GO:0009401">
    <property type="term" value="P:phosphoenolpyruvate-dependent sugar phosphotransferase system"/>
    <property type="evidence" value="ECO:0007669"/>
    <property type="project" value="UniProtKB-KW"/>
</dbReference>
<comment type="function">
    <text evidence="2">The phosphoenolpyruvate-dependent sugar phosphotransferase system (sugar PTS), a major carbohydrate active transport system, catalyzes the phosphorylation of incoming sugar substrates concomitantly with their translocation across the cell membrane. The enzyme II CmtAB PTS system is involved in D-mannitol transport.</text>
</comment>
<dbReference type="GO" id="GO:0005886">
    <property type="term" value="C:plasma membrane"/>
    <property type="evidence" value="ECO:0007669"/>
    <property type="project" value="UniProtKB-SubCell"/>
</dbReference>
<protein>
    <recommendedName>
        <fullName evidence="5">PTS system mannitol-specific EIICB component</fullName>
        <ecNumber evidence="4">2.7.1.197</ecNumber>
    </recommendedName>
    <alternativeName>
        <fullName evidence="15">EIICB-Mtl</fullName>
    </alternativeName>
</protein>
<evidence type="ECO:0000313" key="19">
    <source>
        <dbReference type="EMBL" id="GFH40574.1"/>
    </source>
</evidence>
<dbReference type="CDD" id="cd05567">
    <property type="entry name" value="PTS_IIB_mannitol"/>
    <property type="match status" value="1"/>
</dbReference>
<evidence type="ECO:0000256" key="3">
    <source>
        <dbReference type="ARBA" id="ARBA00004651"/>
    </source>
</evidence>
<evidence type="ECO:0000256" key="8">
    <source>
        <dbReference type="ARBA" id="ARBA00022553"/>
    </source>
</evidence>
<gene>
    <name evidence="19" type="primary">mtlA</name>
    <name evidence="19" type="ORF">Hs20B_09720</name>
</gene>
<keyword evidence="6" id="KW-0813">Transport</keyword>
<evidence type="ECO:0000256" key="6">
    <source>
        <dbReference type="ARBA" id="ARBA00022448"/>
    </source>
</evidence>
<proteinExistence type="predicted"/>
<evidence type="ECO:0000256" key="15">
    <source>
        <dbReference type="ARBA" id="ARBA00033349"/>
    </source>
</evidence>
<evidence type="ECO:0000256" key="9">
    <source>
        <dbReference type="ARBA" id="ARBA00022597"/>
    </source>
</evidence>
<dbReference type="InterPro" id="IPR004718">
    <property type="entry name" value="PTS_IIC_mtl"/>
</dbReference>
<dbReference type="InterPro" id="IPR036095">
    <property type="entry name" value="PTS_EIIB-like_sf"/>
</dbReference>
<dbReference type="PROSITE" id="PS51099">
    <property type="entry name" value="PTS_EIIB_TYPE_2"/>
    <property type="match status" value="1"/>
</dbReference>
<evidence type="ECO:0000259" key="18">
    <source>
        <dbReference type="PROSITE" id="PS51104"/>
    </source>
</evidence>
<evidence type="ECO:0000259" key="17">
    <source>
        <dbReference type="PROSITE" id="PS51099"/>
    </source>
</evidence>
<evidence type="ECO:0000256" key="1">
    <source>
        <dbReference type="ARBA" id="ARBA00001655"/>
    </source>
</evidence>
<feature type="transmembrane region" description="Helical" evidence="16">
    <location>
        <begin position="134"/>
        <end position="156"/>
    </location>
</feature>
<feature type="transmembrane region" description="Helical" evidence="16">
    <location>
        <begin position="317"/>
        <end position="339"/>
    </location>
</feature>